<dbReference type="PANTHER" id="PTHR24421:SF10">
    <property type="entry name" value="NITRATE_NITRITE SENSOR PROTEIN NARQ"/>
    <property type="match status" value="1"/>
</dbReference>
<keyword evidence="4" id="KW-0808">Transferase</keyword>
<reference evidence="12 13" key="1">
    <citation type="submission" date="2021-01" db="EMBL/GenBank/DDBJ databases">
        <title>Whole genome shotgun sequence of Plantactinospora endophytica NBRC 110450.</title>
        <authorList>
            <person name="Komaki H."/>
            <person name="Tamura T."/>
        </authorList>
    </citation>
    <scope>NUCLEOTIDE SEQUENCE [LARGE SCALE GENOMIC DNA]</scope>
    <source>
        <strain evidence="12 13">NBRC 110450</strain>
    </source>
</reference>
<keyword evidence="13" id="KW-1185">Reference proteome</keyword>
<organism evidence="12 13">
    <name type="scientific">Plantactinospora endophytica</name>
    <dbReference type="NCBI Taxonomy" id="673535"/>
    <lineage>
        <taxon>Bacteria</taxon>
        <taxon>Bacillati</taxon>
        <taxon>Actinomycetota</taxon>
        <taxon>Actinomycetes</taxon>
        <taxon>Micromonosporales</taxon>
        <taxon>Micromonosporaceae</taxon>
        <taxon>Plantactinospora</taxon>
    </lineage>
</organism>
<name>A0ABQ4ECR7_9ACTN</name>
<evidence type="ECO:0000256" key="6">
    <source>
        <dbReference type="ARBA" id="ARBA00022777"/>
    </source>
</evidence>
<keyword evidence="6" id="KW-0418">Kinase</keyword>
<keyword evidence="10" id="KW-0472">Membrane</keyword>
<proteinExistence type="predicted"/>
<feature type="region of interest" description="Disordered" evidence="9">
    <location>
        <begin position="129"/>
        <end position="157"/>
    </location>
</feature>
<dbReference type="EC" id="2.7.13.3" evidence="2"/>
<evidence type="ECO:0000256" key="1">
    <source>
        <dbReference type="ARBA" id="ARBA00000085"/>
    </source>
</evidence>
<dbReference type="SUPFAM" id="SSF55874">
    <property type="entry name" value="ATPase domain of HSP90 chaperone/DNA topoisomerase II/histidine kinase"/>
    <property type="match status" value="1"/>
</dbReference>
<feature type="compositionally biased region" description="Basic and acidic residues" evidence="9">
    <location>
        <begin position="309"/>
        <end position="319"/>
    </location>
</feature>
<keyword evidence="7" id="KW-0067">ATP-binding</keyword>
<feature type="domain" description="Signal transduction histidine kinase subgroup 3 dimerisation and phosphoacceptor" evidence="11">
    <location>
        <begin position="70"/>
        <end position="130"/>
    </location>
</feature>
<feature type="transmembrane region" description="Helical" evidence="10">
    <location>
        <begin position="28"/>
        <end position="50"/>
    </location>
</feature>
<dbReference type="Gene3D" id="3.30.565.10">
    <property type="entry name" value="Histidine kinase-like ATPase, C-terminal domain"/>
    <property type="match status" value="1"/>
</dbReference>
<keyword evidence="3" id="KW-0597">Phosphoprotein</keyword>
<evidence type="ECO:0000256" key="3">
    <source>
        <dbReference type="ARBA" id="ARBA00022553"/>
    </source>
</evidence>
<evidence type="ECO:0000313" key="13">
    <source>
        <dbReference type="Proteomes" id="UP000646749"/>
    </source>
</evidence>
<dbReference type="Proteomes" id="UP000646749">
    <property type="component" value="Unassembled WGS sequence"/>
</dbReference>
<evidence type="ECO:0000256" key="9">
    <source>
        <dbReference type="SAM" id="MobiDB-lite"/>
    </source>
</evidence>
<evidence type="ECO:0000259" key="11">
    <source>
        <dbReference type="Pfam" id="PF07730"/>
    </source>
</evidence>
<feature type="region of interest" description="Disordered" evidence="9">
    <location>
        <begin position="295"/>
        <end position="319"/>
    </location>
</feature>
<dbReference type="InterPro" id="IPR011712">
    <property type="entry name" value="Sig_transdc_His_kin_sub3_dim/P"/>
</dbReference>
<gene>
    <name evidence="12" type="ORF">Pen02_70070</name>
</gene>
<dbReference type="Pfam" id="PF07730">
    <property type="entry name" value="HisKA_3"/>
    <property type="match status" value="1"/>
</dbReference>
<dbReference type="Gene3D" id="1.20.5.1930">
    <property type="match status" value="1"/>
</dbReference>
<evidence type="ECO:0000256" key="4">
    <source>
        <dbReference type="ARBA" id="ARBA00022679"/>
    </source>
</evidence>
<accession>A0ABQ4ECR7</accession>
<evidence type="ECO:0000256" key="5">
    <source>
        <dbReference type="ARBA" id="ARBA00022741"/>
    </source>
</evidence>
<keyword evidence="5" id="KW-0547">Nucleotide-binding</keyword>
<protein>
    <recommendedName>
        <fullName evidence="2">histidine kinase</fullName>
        <ecNumber evidence="2">2.7.13.3</ecNumber>
    </recommendedName>
</protein>
<sequence>MAVDSGGVPGPVVGDAVVGPGGFHHLQLAAAVIVGGLSGVALYLLVSWLVERRRTDGAAEGRVAVAVMRERRRIAQELHDVVGHGLLVIAMHARQARPADPQLHSAFQAIDRTVQRTLGEMRRMLGVLHRAEPDPTPQPDPPARADDPSAAGRDNPPLTRLVSDLIAQLPAPGSTVAFEVVGPERDLAGTVLTTALRIVQEGLTNSLKHGRGQLTRVTIRFGVDLTVSVVTGVGADGERFRPGPVGIVGQAPDDVRRYGLAGLRERVVAHNGHFEYGSLRGGGFIVRARLPMRPIRPSAPAPRSPGAGERPDRLDPVSG</sequence>
<dbReference type="EMBL" id="BONW01000041">
    <property type="protein sequence ID" value="GIG92071.1"/>
    <property type="molecule type" value="Genomic_DNA"/>
</dbReference>
<comment type="catalytic activity">
    <reaction evidence="1">
        <text>ATP + protein L-histidine = ADP + protein N-phospho-L-histidine.</text>
        <dbReference type="EC" id="2.7.13.3"/>
    </reaction>
</comment>
<dbReference type="CDD" id="cd16917">
    <property type="entry name" value="HATPase_UhpB-NarQ-NarX-like"/>
    <property type="match status" value="1"/>
</dbReference>
<keyword evidence="8" id="KW-0902">Two-component regulatory system</keyword>
<keyword evidence="10" id="KW-1133">Transmembrane helix</keyword>
<keyword evidence="10" id="KW-0812">Transmembrane</keyword>
<evidence type="ECO:0000256" key="10">
    <source>
        <dbReference type="SAM" id="Phobius"/>
    </source>
</evidence>
<evidence type="ECO:0000256" key="7">
    <source>
        <dbReference type="ARBA" id="ARBA00022840"/>
    </source>
</evidence>
<dbReference type="RefSeq" id="WP_203870415.1">
    <property type="nucleotide sequence ID" value="NZ_BONW01000041.1"/>
</dbReference>
<evidence type="ECO:0000313" key="12">
    <source>
        <dbReference type="EMBL" id="GIG92071.1"/>
    </source>
</evidence>
<comment type="caution">
    <text evidence="12">The sequence shown here is derived from an EMBL/GenBank/DDBJ whole genome shotgun (WGS) entry which is preliminary data.</text>
</comment>
<dbReference type="PANTHER" id="PTHR24421">
    <property type="entry name" value="NITRATE/NITRITE SENSOR PROTEIN NARX-RELATED"/>
    <property type="match status" value="1"/>
</dbReference>
<evidence type="ECO:0000256" key="8">
    <source>
        <dbReference type="ARBA" id="ARBA00023012"/>
    </source>
</evidence>
<dbReference type="InterPro" id="IPR050482">
    <property type="entry name" value="Sensor_HK_TwoCompSys"/>
</dbReference>
<dbReference type="InterPro" id="IPR036890">
    <property type="entry name" value="HATPase_C_sf"/>
</dbReference>
<evidence type="ECO:0000256" key="2">
    <source>
        <dbReference type="ARBA" id="ARBA00012438"/>
    </source>
</evidence>